<reference evidence="10 11" key="1">
    <citation type="submission" date="2022-09" db="EMBL/GenBank/DDBJ databases">
        <authorList>
            <person name="Palmer J.M."/>
        </authorList>
    </citation>
    <scope>NUCLEOTIDE SEQUENCE [LARGE SCALE GENOMIC DNA]</scope>
    <source>
        <strain evidence="10 11">DSM 7382</strain>
    </source>
</reference>
<dbReference type="GO" id="GO:0046872">
    <property type="term" value="F:metal ion binding"/>
    <property type="evidence" value="ECO:0007669"/>
    <property type="project" value="UniProtKB-KW"/>
</dbReference>
<comment type="similarity">
    <text evidence="1">Belongs to the AB hydrolase superfamily. MetX family.</text>
</comment>
<gene>
    <name evidence="10" type="ORF">QCA50_020834</name>
</gene>
<comment type="caution">
    <text evidence="10">The sequence shown here is derived from an EMBL/GenBank/DDBJ whole genome shotgun (WGS) entry which is preliminary data.</text>
</comment>
<evidence type="ECO:0000256" key="3">
    <source>
        <dbReference type="ARBA" id="ARBA00022723"/>
    </source>
</evidence>
<dbReference type="AlphaFoldDB" id="A0AAW0FFB0"/>
<evidence type="ECO:0000313" key="11">
    <source>
        <dbReference type="Proteomes" id="UP001385951"/>
    </source>
</evidence>
<evidence type="ECO:0000256" key="6">
    <source>
        <dbReference type="ARBA" id="ARBA00032424"/>
    </source>
</evidence>
<dbReference type="PROSITE" id="PS00444">
    <property type="entry name" value="POLYPRENYL_SYNTHASE_2"/>
    <property type="match status" value="1"/>
</dbReference>
<dbReference type="Pfam" id="PF00348">
    <property type="entry name" value="polyprenyl_synt"/>
    <property type="match status" value="1"/>
</dbReference>
<dbReference type="Proteomes" id="UP001385951">
    <property type="component" value="Unassembled WGS sequence"/>
</dbReference>
<evidence type="ECO:0000256" key="2">
    <source>
        <dbReference type="ARBA" id="ARBA00022679"/>
    </source>
</evidence>
<evidence type="ECO:0000256" key="7">
    <source>
        <dbReference type="ARBA" id="ARBA00032448"/>
    </source>
</evidence>
<dbReference type="PANTHER" id="PTHR32268">
    <property type="entry name" value="HOMOSERINE O-ACETYLTRANSFERASE"/>
    <property type="match status" value="1"/>
</dbReference>
<dbReference type="GO" id="GO:0004414">
    <property type="term" value="F:homoserine O-acetyltransferase activity"/>
    <property type="evidence" value="ECO:0007669"/>
    <property type="project" value="TreeGrafter"/>
</dbReference>
<sequence>MVPGQTIVEIPYFELECGEELHNFPVAYKTWGRLNRDGDNALLICHALTGSSDVQDWWGPLLGTDRTFDPSRFFIICINFLGSPYGSCSPLTIEKSTGKPYGPLFPLVTVKDELGIQKLILDSLGVKSLASVIGGSMGGMIALEYSATYNDSDFVKSVIAIATSAPLSCGVRVRIETRNEKLSSPTRWKKHSTGTGTAPKMGESIDLDYLIQKDDELDYSTLPRLVIDPYEYLEKIPGNNGHIRNQFLQAFNELYYHIEYEDVLDEIDHIVTIFHELSLLIDDIEDDSSFRRGWPAAHTKYGVPLTINCGNLMYFVAMKRATSVLPEIYLKHNPRVCVAELSASIQKILTNEMINLHHGQGLDIYWRDTPNVIENNLPSLTEYAEMVMNKTGGLFRLSIKLLELFSTSETSQPSKIPLTNLLGIIYQIRDDYLNLVDERYNHMKGTSGEDLLEGKASLPILHCLKNSEKSPVYRMLTEYKTSEERAKSDLLKVAIQFMEEETQSLAFTKHLLLEYCDKARNEIVQTTGNKDSMLIQIIHKLSMVKHAPLLDFPFFLKAFSTPHWQNNEYINQIYTVFPISFRLVVI</sequence>
<dbReference type="GO" id="GO:0008299">
    <property type="term" value="P:isoprenoid biosynthetic process"/>
    <property type="evidence" value="ECO:0007669"/>
    <property type="project" value="InterPro"/>
</dbReference>
<dbReference type="InterPro" id="IPR033749">
    <property type="entry name" value="Polyprenyl_synt_CS"/>
</dbReference>
<dbReference type="InterPro" id="IPR008949">
    <property type="entry name" value="Isoprenoid_synthase_dom_sf"/>
</dbReference>
<evidence type="ECO:0000256" key="8">
    <source>
        <dbReference type="ARBA" id="ARBA00032873"/>
    </source>
</evidence>
<keyword evidence="3" id="KW-0479">Metal-binding</keyword>
<dbReference type="PANTHER" id="PTHR32268:SF11">
    <property type="entry name" value="HOMOSERINE O-ACETYLTRANSFERASE"/>
    <property type="match status" value="1"/>
</dbReference>
<dbReference type="PROSITE" id="PS00723">
    <property type="entry name" value="POLYPRENYL_SYNTHASE_1"/>
    <property type="match status" value="1"/>
</dbReference>
<evidence type="ECO:0000313" key="10">
    <source>
        <dbReference type="EMBL" id="KAK7676218.1"/>
    </source>
</evidence>
<dbReference type="InterPro" id="IPR000092">
    <property type="entry name" value="Polyprenyl_synt"/>
</dbReference>
<evidence type="ECO:0000256" key="1">
    <source>
        <dbReference type="ARBA" id="ARBA00006886"/>
    </source>
</evidence>
<dbReference type="InterPro" id="IPR029058">
    <property type="entry name" value="AB_hydrolase_fold"/>
</dbReference>
<dbReference type="InterPro" id="IPR000073">
    <property type="entry name" value="AB_hydrolase_1"/>
</dbReference>
<dbReference type="Gene3D" id="1.10.600.10">
    <property type="entry name" value="Farnesyl Diphosphate Synthase"/>
    <property type="match status" value="1"/>
</dbReference>
<dbReference type="SFLD" id="SFLDS00005">
    <property type="entry name" value="Isoprenoid_Synthase_Type_I"/>
    <property type="match status" value="1"/>
</dbReference>
<organism evidence="10 11">
    <name type="scientific">Cerrena zonata</name>
    <dbReference type="NCBI Taxonomy" id="2478898"/>
    <lineage>
        <taxon>Eukaryota</taxon>
        <taxon>Fungi</taxon>
        <taxon>Dikarya</taxon>
        <taxon>Basidiomycota</taxon>
        <taxon>Agaricomycotina</taxon>
        <taxon>Agaricomycetes</taxon>
        <taxon>Polyporales</taxon>
        <taxon>Cerrenaceae</taxon>
        <taxon>Cerrena</taxon>
    </lineage>
</organism>
<dbReference type="SUPFAM" id="SSF48576">
    <property type="entry name" value="Terpenoid synthases"/>
    <property type="match status" value="1"/>
</dbReference>
<evidence type="ECO:0000256" key="5">
    <source>
        <dbReference type="ARBA" id="ARBA00032380"/>
    </source>
</evidence>
<dbReference type="InterPro" id="IPR008220">
    <property type="entry name" value="HAT_MetX-like"/>
</dbReference>
<keyword evidence="11" id="KW-1185">Reference proteome</keyword>
<evidence type="ECO:0000259" key="9">
    <source>
        <dbReference type="Pfam" id="PF00561"/>
    </source>
</evidence>
<dbReference type="SUPFAM" id="SSF53474">
    <property type="entry name" value="alpha/beta-Hydrolases"/>
    <property type="match status" value="1"/>
</dbReference>
<keyword evidence="2" id="KW-0808">Transferase</keyword>
<dbReference type="GO" id="GO:0009092">
    <property type="term" value="P:homoserine metabolic process"/>
    <property type="evidence" value="ECO:0007669"/>
    <property type="project" value="TreeGrafter"/>
</dbReference>
<dbReference type="Pfam" id="PF00561">
    <property type="entry name" value="Abhydrolase_1"/>
    <property type="match status" value="1"/>
</dbReference>
<name>A0AAW0FFB0_9APHY</name>
<dbReference type="GO" id="GO:0009086">
    <property type="term" value="P:methionine biosynthetic process"/>
    <property type="evidence" value="ECO:0007669"/>
    <property type="project" value="TreeGrafter"/>
</dbReference>
<keyword evidence="4" id="KW-0460">Magnesium</keyword>
<evidence type="ECO:0000256" key="4">
    <source>
        <dbReference type="ARBA" id="ARBA00022842"/>
    </source>
</evidence>
<protein>
    <recommendedName>
        <fullName evidence="8">(2E,6E)-farnesyl diphosphate synthase</fullName>
    </recommendedName>
    <alternativeName>
        <fullName evidence="7">Dimethylallyltranstransferase</fullName>
    </alternativeName>
    <alternativeName>
        <fullName evidence="6">Farnesyl diphosphate synthase</fullName>
    </alternativeName>
    <alternativeName>
        <fullName evidence="5">Geranyltranstransferase</fullName>
    </alternativeName>
</protein>
<feature type="domain" description="AB hydrolase-1" evidence="9">
    <location>
        <begin position="40"/>
        <end position="163"/>
    </location>
</feature>
<dbReference type="Gene3D" id="3.40.50.1820">
    <property type="entry name" value="alpha/beta hydrolase"/>
    <property type="match status" value="1"/>
</dbReference>
<proteinExistence type="inferred from homology"/>
<dbReference type="EMBL" id="JASBNA010000128">
    <property type="protein sequence ID" value="KAK7676218.1"/>
    <property type="molecule type" value="Genomic_DNA"/>
</dbReference>
<accession>A0AAW0FFB0</accession>
<dbReference type="GO" id="GO:0004659">
    <property type="term" value="F:prenyltransferase activity"/>
    <property type="evidence" value="ECO:0007669"/>
    <property type="project" value="InterPro"/>
</dbReference>